<feature type="compositionally biased region" description="Basic and acidic residues" evidence="2">
    <location>
        <begin position="535"/>
        <end position="555"/>
    </location>
</feature>
<gene>
    <name evidence="4" type="ORF">TSTA_102560</name>
</gene>
<keyword evidence="1" id="KW-0694">RNA-binding</keyword>
<feature type="compositionally biased region" description="Polar residues" evidence="2">
    <location>
        <begin position="17"/>
        <end position="34"/>
    </location>
</feature>
<dbReference type="OrthoDB" id="4226546at2759"/>
<evidence type="ECO:0000256" key="2">
    <source>
        <dbReference type="SAM" id="MobiDB-lite"/>
    </source>
</evidence>
<evidence type="ECO:0000259" key="3">
    <source>
        <dbReference type="PROSITE" id="PS50102"/>
    </source>
</evidence>
<keyword evidence="5" id="KW-1185">Reference proteome</keyword>
<sequence>MPSTIMRYPVEPFRPRGQQSKMPASQPQEMQNGNGHAVHPPSASNRQPPSRPPVVNGSDAYVQYNMQQNGNAEYWPCQLNDHWAPGMNEFNNFPPSTNRQGYPSFMDGWPAFRPHTAPLPELMWPGAPSQWRSNQSSPLAPFPSPSLFDKGGEGFYPDGHPYQAIEFSQIPPPAMPPPPRWMHPAQPHYMRTAKFDDPEAKIFVGDLPVRMTTDQLYHALKETFSPFGECKINVIWTTKRGPGGVERSLPTGWIQYKTVFDAAKALDIDKESGFVIGNRAVRVDRADGKRICRIWPSIPCARPSLVEFKNVVVQFIKYLRDPYGYHMMYHVSNGIDMVEKNYGGRLYTVPSIGVLFRRVEDASYAQSKFATFTSHFKLKIEHVDCGTPKWRQGPVSLELLNVLLLDTGEKWQEELIRSRRGLRERNVEFPLGKLARYPERIGKKLIPRSILEHPRLKKDVFGFKDAEWLDIHQEPPTSLAMANSSRKTTQTNSYSNCGSTGKANGDHSHASQKINGEYRSQVNGKASNQTNGEAIHQKNHESNHRETGGSEHQENDGTNDQPNGA</sequence>
<dbReference type="Gene3D" id="3.30.70.330">
    <property type="match status" value="1"/>
</dbReference>
<dbReference type="InterPro" id="IPR035979">
    <property type="entry name" value="RBD_domain_sf"/>
</dbReference>
<reference evidence="5" key="1">
    <citation type="journal article" date="2015" name="Genome Announc.">
        <title>Genome sequence of the AIDS-associated pathogen Penicillium marneffei (ATCC18224) and its near taxonomic relative Talaromyces stipitatus (ATCC10500).</title>
        <authorList>
            <person name="Nierman W.C."/>
            <person name="Fedorova-Abrams N.D."/>
            <person name="Andrianopoulos A."/>
        </authorList>
    </citation>
    <scope>NUCLEOTIDE SEQUENCE [LARGE SCALE GENOMIC DNA]</scope>
    <source>
        <strain evidence="5">ATCC 10500 / CBS 375.48 / QM 6759 / NRRL 1006</strain>
    </source>
</reference>
<feature type="compositionally biased region" description="Polar residues" evidence="2">
    <location>
        <begin position="556"/>
        <end position="565"/>
    </location>
</feature>
<dbReference type="PhylomeDB" id="B8MND6"/>
<dbReference type="GeneID" id="8100832"/>
<dbReference type="SUPFAM" id="SSF54928">
    <property type="entry name" value="RNA-binding domain, RBD"/>
    <property type="match status" value="1"/>
</dbReference>
<feature type="region of interest" description="Disordered" evidence="2">
    <location>
        <begin position="522"/>
        <end position="565"/>
    </location>
</feature>
<dbReference type="VEuPathDB" id="FungiDB:TSTA_102560"/>
<feature type="compositionally biased region" description="Polar residues" evidence="2">
    <location>
        <begin position="480"/>
        <end position="502"/>
    </location>
</feature>
<dbReference type="Proteomes" id="UP000001745">
    <property type="component" value="Unassembled WGS sequence"/>
</dbReference>
<feature type="region of interest" description="Disordered" evidence="2">
    <location>
        <begin position="479"/>
        <end position="510"/>
    </location>
</feature>
<dbReference type="HOGENOM" id="CLU_482478_0_0_1"/>
<dbReference type="InParanoid" id="B8MND6"/>
<dbReference type="InterPro" id="IPR000504">
    <property type="entry name" value="RRM_dom"/>
</dbReference>
<feature type="compositionally biased region" description="Polar residues" evidence="2">
    <location>
        <begin position="522"/>
        <end position="532"/>
    </location>
</feature>
<dbReference type="EMBL" id="EQ962658">
    <property type="protein sequence ID" value="EED14025.1"/>
    <property type="molecule type" value="Genomic_DNA"/>
</dbReference>
<feature type="region of interest" description="Disordered" evidence="2">
    <location>
        <begin position="1"/>
        <end position="57"/>
    </location>
</feature>
<accession>B8MND6</accession>
<dbReference type="RefSeq" id="XP_002486263.1">
    <property type="nucleotide sequence ID" value="XM_002486218.1"/>
</dbReference>
<organism evidence="4 5">
    <name type="scientific">Talaromyces stipitatus (strain ATCC 10500 / CBS 375.48 / QM 6759 / NRRL 1006)</name>
    <name type="common">Penicillium stipitatum</name>
    <dbReference type="NCBI Taxonomy" id="441959"/>
    <lineage>
        <taxon>Eukaryota</taxon>
        <taxon>Fungi</taxon>
        <taxon>Dikarya</taxon>
        <taxon>Ascomycota</taxon>
        <taxon>Pezizomycotina</taxon>
        <taxon>Eurotiomycetes</taxon>
        <taxon>Eurotiomycetidae</taxon>
        <taxon>Eurotiales</taxon>
        <taxon>Trichocomaceae</taxon>
        <taxon>Talaromyces</taxon>
        <taxon>Talaromyces sect. Talaromyces</taxon>
    </lineage>
</organism>
<evidence type="ECO:0000313" key="4">
    <source>
        <dbReference type="EMBL" id="EED14025.1"/>
    </source>
</evidence>
<dbReference type="CDD" id="cd00590">
    <property type="entry name" value="RRM_SF"/>
    <property type="match status" value="1"/>
</dbReference>
<proteinExistence type="predicted"/>
<dbReference type="AlphaFoldDB" id="B8MND6"/>
<evidence type="ECO:0000256" key="1">
    <source>
        <dbReference type="PROSITE-ProRule" id="PRU00176"/>
    </source>
</evidence>
<dbReference type="PROSITE" id="PS50102">
    <property type="entry name" value="RRM"/>
    <property type="match status" value="1"/>
</dbReference>
<protein>
    <recommendedName>
        <fullName evidence="3">RRM domain-containing protein</fullName>
    </recommendedName>
</protein>
<dbReference type="eggNOG" id="ENOG502QUGB">
    <property type="taxonomic scope" value="Eukaryota"/>
</dbReference>
<feature type="domain" description="RRM" evidence="3">
    <location>
        <begin position="200"/>
        <end position="288"/>
    </location>
</feature>
<evidence type="ECO:0000313" key="5">
    <source>
        <dbReference type="Proteomes" id="UP000001745"/>
    </source>
</evidence>
<dbReference type="InterPro" id="IPR012677">
    <property type="entry name" value="Nucleotide-bd_a/b_plait_sf"/>
</dbReference>
<name>B8MND6_TALSN</name>
<dbReference type="GO" id="GO:0003723">
    <property type="term" value="F:RNA binding"/>
    <property type="evidence" value="ECO:0007669"/>
    <property type="project" value="UniProtKB-UniRule"/>
</dbReference>
<dbReference type="SMART" id="SM00360">
    <property type="entry name" value="RRM"/>
    <property type="match status" value="1"/>
</dbReference>